<organism evidence="2 3">
    <name type="scientific">Colletotrichum musicola</name>
    <dbReference type="NCBI Taxonomy" id="2175873"/>
    <lineage>
        <taxon>Eukaryota</taxon>
        <taxon>Fungi</taxon>
        <taxon>Dikarya</taxon>
        <taxon>Ascomycota</taxon>
        <taxon>Pezizomycotina</taxon>
        <taxon>Sordariomycetes</taxon>
        <taxon>Hypocreomycetidae</taxon>
        <taxon>Glomerellales</taxon>
        <taxon>Glomerellaceae</taxon>
        <taxon>Colletotrichum</taxon>
        <taxon>Colletotrichum orchidearum species complex</taxon>
    </lineage>
</organism>
<dbReference type="AlphaFoldDB" id="A0A8H6U6Y9"/>
<comment type="caution">
    <text evidence="2">The sequence shown here is derived from an EMBL/GenBank/DDBJ whole genome shotgun (WGS) entry which is preliminary data.</text>
</comment>
<evidence type="ECO:0000313" key="3">
    <source>
        <dbReference type="Proteomes" id="UP000639643"/>
    </source>
</evidence>
<protein>
    <submittedName>
        <fullName evidence="2">Uncharacterized protein</fullName>
    </submittedName>
</protein>
<keyword evidence="3" id="KW-1185">Reference proteome</keyword>
<reference evidence="2" key="1">
    <citation type="journal article" date="2020" name="Phytopathology">
        <title>Genome Sequence Resources of Colletotrichum truncatum, C. plurivorum, C. musicola, and C. sojae: Four Species Pathogenic to Soybean (Glycine max).</title>
        <authorList>
            <person name="Rogerio F."/>
            <person name="Boufleur T.R."/>
            <person name="Ciampi-Guillardi M."/>
            <person name="Sukno S.A."/>
            <person name="Thon M.R."/>
            <person name="Massola Junior N.S."/>
            <person name="Baroncelli R."/>
        </authorList>
    </citation>
    <scope>NUCLEOTIDE SEQUENCE</scope>
    <source>
        <strain evidence="2">LFN0074</strain>
    </source>
</reference>
<name>A0A8H6U6Y9_9PEZI</name>
<proteinExistence type="predicted"/>
<dbReference type="EMBL" id="WIGM01000078">
    <property type="protein sequence ID" value="KAF6842250.1"/>
    <property type="molecule type" value="Genomic_DNA"/>
</dbReference>
<accession>A0A8H6U6Y9</accession>
<evidence type="ECO:0000256" key="1">
    <source>
        <dbReference type="SAM" id="MobiDB-lite"/>
    </source>
</evidence>
<dbReference type="Proteomes" id="UP000639643">
    <property type="component" value="Unassembled WGS sequence"/>
</dbReference>
<sequence>MRPAGTLSRGETSTDNGAGKRWCWLWWRYPTCTQWSSARDHRAEMAGTLNQRGGGRGKPGRTVENENDSPCPTSLPFLVLGLSARPAISKCLSPQGPPKEDEKPSR</sequence>
<feature type="region of interest" description="Disordered" evidence="1">
    <location>
        <begin position="47"/>
        <end position="71"/>
    </location>
</feature>
<evidence type="ECO:0000313" key="2">
    <source>
        <dbReference type="EMBL" id="KAF6842250.1"/>
    </source>
</evidence>
<gene>
    <name evidence="2" type="ORF">CMUS01_03315</name>
</gene>